<dbReference type="SMART" id="SM00181">
    <property type="entry name" value="EGF"/>
    <property type="match status" value="1"/>
</dbReference>
<dbReference type="InParanoid" id="A8X5T0"/>
<evidence type="ECO:0000313" key="6">
    <source>
        <dbReference type="WormBase" id="CBG30813"/>
    </source>
</evidence>
<dbReference type="PANTHER" id="PTHR15854:SF1">
    <property type="entry name" value="PROTEIN MALE ABNORMAL 7"/>
    <property type="match status" value="1"/>
</dbReference>
<evidence type="ECO:0000259" key="3">
    <source>
        <dbReference type="PROSITE" id="PS51670"/>
    </source>
</evidence>
<dbReference type="FunCoup" id="A8X5T0">
    <property type="interactions" value="10"/>
</dbReference>
<dbReference type="KEGG" id="cbr:CBG_08095"/>
<feature type="disulfide bond" evidence="1">
    <location>
        <begin position="260"/>
        <end position="269"/>
    </location>
</feature>
<dbReference type="InterPro" id="IPR000742">
    <property type="entry name" value="EGF"/>
</dbReference>
<dbReference type="eggNOG" id="KOG3371">
    <property type="taxonomic scope" value="Eukaryota"/>
</dbReference>
<dbReference type="Gene3D" id="2.40.128.20">
    <property type="match status" value="1"/>
</dbReference>
<organism evidence="4 5">
    <name type="scientific">Caenorhabditis briggsae</name>
    <dbReference type="NCBI Taxonomy" id="6238"/>
    <lineage>
        <taxon>Eukaryota</taxon>
        <taxon>Metazoa</taxon>
        <taxon>Ecdysozoa</taxon>
        <taxon>Nematoda</taxon>
        <taxon>Chromadorea</taxon>
        <taxon>Rhabditida</taxon>
        <taxon>Rhabditina</taxon>
        <taxon>Rhabditomorpha</taxon>
        <taxon>Rhabditoidea</taxon>
        <taxon>Rhabditidae</taxon>
        <taxon>Peloderinae</taxon>
        <taxon>Caenorhabditis</taxon>
    </lineage>
</organism>
<dbReference type="InterPro" id="IPR045165">
    <property type="entry name" value="Nitrobindin"/>
</dbReference>
<evidence type="ECO:0000313" key="5">
    <source>
        <dbReference type="Proteomes" id="UP000008549"/>
    </source>
</evidence>
<dbReference type="STRING" id="6238.A8X5T0"/>
<keyword evidence="1" id="KW-0245">EGF-like domain</keyword>
<dbReference type="SUPFAM" id="SSF57196">
    <property type="entry name" value="EGF/Laminin"/>
    <property type="match status" value="1"/>
</dbReference>
<sequence length="489" mass="55140">MLPISNNSRASKDQSDNISHKSQQFLTLSTNSNYIQHAFNDSATEQFSGSRNSSVSINYPELKECANDLLLPSHLLPPRDPCTSRLSTSSAWNSIRLSALSLSRVFFLKPCSKHKCCLGCISLRDAIPLICTVEIFSLVLCSTIAIDFWINNGKTFFTINFEGYGTEIALGYFAFEMLSVCVIRKFFSQCKTKIRTFEDFSFYIDCVEKKATELVYSAHNLAVGSKTTQLVYKRFTEETCQNDPCLNGGTCTPGKLSCTCSQGWMGRYCHRKCRNIYKSCDRWAVEDKCHTILTQTNFFDVNCAVSCKMCTPDVNYVAPEIPLAPALEPMQFFLGKWHSRASKGLRFPTDLYDTEYEEIIDIAPANVPMFGPPSLNFTSTSWFADDTRVMHGFITLKPNSFPPEVAILSTSNEGLNMIELGTLKHHVLTLNVSYMQVHPTMDSKVLPLGATRRLRRVGNLLEMTVAKLFSENKVSQFKKMFKKIADYAF</sequence>
<reference evidence="4 5" key="2">
    <citation type="journal article" date="2011" name="PLoS Genet.">
        <title>Caenorhabditis briggsae recombinant inbred line genotypes reveal inter-strain incompatibility and the evolution of recombination.</title>
        <authorList>
            <person name="Ross J.A."/>
            <person name="Koboldt D.C."/>
            <person name="Staisch J.E."/>
            <person name="Chamberlin H.M."/>
            <person name="Gupta B.P."/>
            <person name="Miller R.D."/>
            <person name="Baird S.E."/>
            <person name="Haag E.S."/>
        </authorList>
    </citation>
    <scope>NUCLEOTIDE SEQUENCE [LARGE SCALE GENOMIC DNA]</scope>
    <source>
        <strain evidence="4 5">AF16</strain>
    </source>
</reference>
<dbReference type="Gene3D" id="2.10.25.10">
    <property type="entry name" value="Laminin"/>
    <property type="match status" value="1"/>
</dbReference>
<dbReference type="RefSeq" id="XP_045093661.1">
    <property type="nucleotide sequence ID" value="XM_045238683.1"/>
</dbReference>
<dbReference type="WormBase" id="CBG30813">
    <property type="protein sequence ID" value="CBP16111"/>
    <property type="gene ID" value="WBGene00270777"/>
</dbReference>
<gene>
    <name evidence="4" type="primary">Cbr-mab-7</name>
    <name evidence="6" type="ORF">CBG30813</name>
    <name evidence="4" type="ORF">CBG_08095</name>
</gene>
<keyword evidence="5" id="KW-1185">Reference proteome</keyword>
<name>A8X5T0_CAEBR</name>
<dbReference type="EMBL" id="HE600971">
    <property type="protein sequence ID" value="CAP27991.2"/>
    <property type="molecule type" value="Genomic_DNA"/>
</dbReference>
<dbReference type="AlphaFoldDB" id="A8X5T0"/>
<dbReference type="PROSITE" id="PS50026">
    <property type="entry name" value="EGF_3"/>
    <property type="match status" value="1"/>
</dbReference>
<dbReference type="PROSITE" id="PS51670">
    <property type="entry name" value="SHKT"/>
    <property type="match status" value="1"/>
</dbReference>
<dbReference type="Pfam" id="PF08768">
    <property type="entry name" value="THAP4_heme-bd"/>
    <property type="match status" value="1"/>
</dbReference>
<proteinExistence type="predicted"/>
<dbReference type="GeneID" id="8585224"/>
<dbReference type="PROSITE" id="PS00022">
    <property type="entry name" value="EGF_1"/>
    <property type="match status" value="1"/>
</dbReference>
<evidence type="ECO:0000256" key="1">
    <source>
        <dbReference type="PROSITE-ProRule" id="PRU00076"/>
    </source>
</evidence>
<dbReference type="PANTHER" id="PTHR15854">
    <property type="entry name" value="THAP4 PROTEIN"/>
    <property type="match status" value="1"/>
</dbReference>
<dbReference type="InterPro" id="IPR014878">
    <property type="entry name" value="THAP4-like_heme-bd"/>
</dbReference>
<dbReference type="CTD" id="8585224"/>
<dbReference type="InterPro" id="IPR003582">
    <property type="entry name" value="ShKT_dom"/>
</dbReference>
<evidence type="ECO:0000259" key="2">
    <source>
        <dbReference type="PROSITE" id="PS50026"/>
    </source>
</evidence>
<reference evidence="4 5" key="1">
    <citation type="journal article" date="2003" name="PLoS Biol.">
        <title>The genome sequence of Caenorhabditis briggsae: a platform for comparative genomics.</title>
        <authorList>
            <person name="Stein L.D."/>
            <person name="Bao Z."/>
            <person name="Blasiar D."/>
            <person name="Blumenthal T."/>
            <person name="Brent M.R."/>
            <person name="Chen N."/>
            <person name="Chinwalla A."/>
            <person name="Clarke L."/>
            <person name="Clee C."/>
            <person name="Coghlan A."/>
            <person name="Coulson A."/>
            <person name="D'Eustachio P."/>
            <person name="Fitch D.H."/>
            <person name="Fulton L.A."/>
            <person name="Fulton R.E."/>
            <person name="Griffiths-Jones S."/>
            <person name="Harris T.W."/>
            <person name="Hillier L.W."/>
            <person name="Kamath R."/>
            <person name="Kuwabara P.E."/>
            <person name="Mardis E.R."/>
            <person name="Marra M.A."/>
            <person name="Miner T.L."/>
            <person name="Minx P."/>
            <person name="Mullikin J.C."/>
            <person name="Plumb R.W."/>
            <person name="Rogers J."/>
            <person name="Schein J.E."/>
            <person name="Sohrmann M."/>
            <person name="Spieth J."/>
            <person name="Stajich J.E."/>
            <person name="Wei C."/>
            <person name="Willey D."/>
            <person name="Wilson R.K."/>
            <person name="Durbin R."/>
            <person name="Waterston R.H."/>
        </authorList>
    </citation>
    <scope>NUCLEOTIDE SEQUENCE [LARGE SCALE GENOMIC DNA]</scope>
    <source>
        <strain evidence="4 5">AF16</strain>
    </source>
</reference>
<dbReference type="HOGENOM" id="CLU_558049_0_0_1"/>
<evidence type="ECO:0000313" key="4">
    <source>
        <dbReference type="EMBL" id="CAP27991.2"/>
    </source>
</evidence>
<feature type="domain" description="EGF-like" evidence="2">
    <location>
        <begin position="236"/>
        <end position="270"/>
    </location>
</feature>
<feature type="domain" description="ShKT" evidence="3">
    <location>
        <begin position="273"/>
        <end position="310"/>
    </location>
</feature>
<keyword evidence="1" id="KW-1015">Disulfide bond</keyword>
<dbReference type="Proteomes" id="UP000008549">
    <property type="component" value="Unassembled WGS sequence"/>
</dbReference>
<dbReference type="CDD" id="cd07828">
    <property type="entry name" value="lipocalin_heme-bd-THAP4-like"/>
    <property type="match status" value="1"/>
</dbReference>
<accession>A8X5T0</accession>
<protein>
    <submittedName>
        <fullName evidence="4">Protein CBR-MAB-7</fullName>
    </submittedName>
</protein>
<dbReference type="CDD" id="cd00054">
    <property type="entry name" value="EGF_CA"/>
    <property type="match status" value="1"/>
</dbReference>
<dbReference type="SUPFAM" id="SSF50814">
    <property type="entry name" value="Lipocalins"/>
    <property type="match status" value="1"/>
</dbReference>
<comment type="caution">
    <text evidence="1">Lacks conserved residue(s) required for the propagation of feature annotation.</text>
</comment>
<dbReference type="InterPro" id="IPR012674">
    <property type="entry name" value="Calycin"/>
</dbReference>